<dbReference type="Pfam" id="PF13356">
    <property type="entry name" value="Arm-DNA-bind_3"/>
    <property type="match status" value="1"/>
</dbReference>
<sequence>MPLTVREVEAARPRPKPYGVADGDGLVLWVTPEGNKFWHFRYRLHGKQPRISLGRYPDVTLQKARQQAAAYRTLVADGADPRAKRRIDRQRADASDDGTFRAAAELWYRSKQDAGRSASTLDKIRTYLDKDILPELGSSKLVNITRADCARVQERFEKRDALNVSKKARGWLREIFSQAIARGQCEFNPASELKVIAKPARKAKPYPHLLEPELPDFLRALEKSTSRLIAYVAAWMTIWTASRPGMVRYAEWTEVDLDGALWTISAEKMKMRRSHVTPLPSQLVNALGELKKLTGRHQYVFPGIGTKHEVISENTINLVFSKIGYKGRMVGHGTRHTASTLLREHGWVKDHVETQLAHLEEGIAGDYNHARYLAQRRAMVQWYADYLDALKADMHPAKQQSFAQRVNRIPVQSTSTPSQTLDNDEIAA</sequence>
<dbReference type="Gene3D" id="3.30.160.390">
    <property type="entry name" value="Integrase, DNA-binding domain"/>
    <property type="match status" value="1"/>
</dbReference>
<keyword evidence="4" id="KW-0233">DNA recombination</keyword>
<dbReference type="InterPro" id="IPR013762">
    <property type="entry name" value="Integrase-like_cat_sf"/>
</dbReference>
<dbReference type="AlphaFoldDB" id="A0A4R0XDV0"/>
<dbReference type="InterPro" id="IPR038488">
    <property type="entry name" value="Integrase_DNA-bd_sf"/>
</dbReference>
<protein>
    <submittedName>
        <fullName evidence="9">Integrase</fullName>
    </submittedName>
</protein>
<dbReference type="InterPro" id="IPR011010">
    <property type="entry name" value="DNA_brk_join_enz"/>
</dbReference>
<comment type="similarity">
    <text evidence="1">Belongs to the 'phage' integrase family.</text>
</comment>
<dbReference type="EMBL" id="MWML01000030">
    <property type="protein sequence ID" value="TCG08623.1"/>
    <property type="molecule type" value="Genomic_DNA"/>
</dbReference>
<dbReference type="CDD" id="cd00801">
    <property type="entry name" value="INT_P4_C"/>
    <property type="match status" value="1"/>
</dbReference>
<dbReference type="InterPro" id="IPR010998">
    <property type="entry name" value="Integrase_recombinase_N"/>
</dbReference>
<evidence type="ECO:0000256" key="5">
    <source>
        <dbReference type="PROSITE-ProRule" id="PRU01248"/>
    </source>
</evidence>
<dbReference type="InterPro" id="IPR002104">
    <property type="entry name" value="Integrase_catalytic"/>
</dbReference>
<proteinExistence type="inferred from homology"/>
<evidence type="ECO:0000256" key="6">
    <source>
        <dbReference type="SAM" id="MobiDB-lite"/>
    </source>
</evidence>
<dbReference type="Proteomes" id="UP000294200">
    <property type="component" value="Unassembled WGS sequence"/>
</dbReference>
<feature type="compositionally biased region" description="Polar residues" evidence="6">
    <location>
        <begin position="408"/>
        <end position="421"/>
    </location>
</feature>
<gene>
    <name evidence="9" type="ORF">BZM27_11220</name>
</gene>
<dbReference type="PROSITE" id="PS51898">
    <property type="entry name" value="TYR_RECOMBINASE"/>
    <property type="match status" value="1"/>
</dbReference>
<evidence type="ECO:0000313" key="10">
    <source>
        <dbReference type="Proteomes" id="UP000294200"/>
    </source>
</evidence>
<dbReference type="InterPro" id="IPR044068">
    <property type="entry name" value="CB"/>
</dbReference>
<dbReference type="Pfam" id="PF00589">
    <property type="entry name" value="Phage_integrase"/>
    <property type="match status" value="1"/>
</dbReference>
<keyword evidence="3 5" id="KW-0238">DNA-binding</keyword>
<evidence type="ECO:0000256" key="2">
    <source>
        <dbReference type="ARBA" id="ARBA00022908"/>
    </source>
</evidence>
<dbReference type="InterPro" id="IPR050808">
    <property type="entry name" value="Phage_Integrase"/>
</dbReference>
<dbReference type="SUPFAM" id="SSF56349">
    <property type="entry name" value="DNA breaking-rejoining enzymes"/>
    <property type="match status" value="1"/>
</dbReference>
<dbReference type="Gene3D" id="1.10.150.130">
    <property type="match status" value="1"/>
</dbReference>
<dbReference type="Gene3D" id="1.10.443.10">
    <property type="entry name" value="Intergrase catalytic core"/>
    <property type="match status" value="1"/>
</dbReference>
<keyword evidence="10" id="KW-1185">Reference proteome</keyword>
<dbReference type="GO" id="GO:0006310">
    <property type="term" value="P:DNA recombination"/>
    <property type="evidence" value="ECO:0007669"/>
    <property type="project" value="UniProtKB-KW"/>
</dbReference>
<evidence type="ECO:0000313" key="9">
    <source>
        <dbReference type="EMBL" id="TCG08623.1"/>
    </source>
</evidence>
<dbReference type="InterPro" id="IPR025166">
    <property type="entry name" value="Integrase_DNA_bind_dom"/>
</dbReference>
<evidence type="ECO:0000256" key="1">
    <source>
        <dbReference type="ARBA" id="ARBA00008857"/>
    </source>
</evidence>
<dbReference type="PANTHER" id="PTHR30629:SF2">
    <property type="entry name" value="PROPHAGE INTEGRASE INTS-RELATED"/>
    <property type="match status" value="1"/>
</dbReference>
<name>A0A4R0XDV0_9BURK</name>
<dbReference type="Pfam" id="PF22022">
    <property type="entry name" value="Phage_int_M"/>
    <property type="match status" value="1"/>
</dbReference>
<dbReference type="GO" id="GO:0015074">
    <property type="term" value="P:DNA integration"/>
    <property type="evidence" value="ECO:0007669"/>
    <property type="project" value="UniProtKB-KW"/>
</dbReference>
<reference evidence="9 10" key="1">
    <citation type="submission" date="2017-02" db="EMBL/GenBank/DDBJ databases">
        <title>Paraburkholderia sophoroidis sp. nov. and Paraburkholderia steynii sp. nov. rhizobial symbionts of the fynbos legume Hypocalyptus sophoroides.</title>
        <authorList>
            <person name="Steenkamp E.T."/>
            <person name="Beukes C.W."/>
            <person name="Van Zyl E."/>
            <person name="Avontuur J."/>
            <person name="Chan W.Y."/>
            <person name="Hassen A."/>
            <person name="Palmer M."/>
            <person name="Mthombeni L."/>
            <person name="Phalane F."/>
            <person name="Sereme K."/>
            <person name="Venter S.N."/>
        </authorList>
    </citation>
    <scope>NUCLEOTIDE SEQUENCE [LARGE SCALE GENOMIC DNA]</scope>
    <source>
        <strain evidence="9 10">HC1.1ba</strain>
    </source>
</reference>
<evidence type="ECO:0000256" key="3">
    <source>
        <dbReference type="ARBA" id="ARBA00023125"/>
    </source>
</evidence>
<evidence type="ECO:0000259" key="8">
    <source>
        <dbReference type="PROSITE" id="PS51900"/>
    </source>
</evidence>
<dbReference type="PANTHER" id="PTHR30629">
    <property type="entry name" value="PROPHAGE INTEGRASE"/>
    <property type="match status" value="1"/>
</dbReference>
<feature type="domain" description="Core-binding (CB)" evidence="8">
    <location>
        <begin position="98"/>
        <end position="180"/>
    </location>
</feature>
<evidence type="ECO:0000259" key="7">
    <source>
        <dbReference type="PROSITE" id="PS51898"/>
    </source>
</evidence>
<accession>A0A4R0XDV0</accession>
<keyword evidence="2" id="KW-0229">DNA integration</keyword>
<comment type="caution">
    <text evidence="9">The sequence shown here is derived from an EMBL/GenBank/DDBJ whole genome shotgun (WGS) entry which is preliminary data.</text>
</comment>
<dbReference type="InterPro" id="IPR053876">
    <property type="entry name" value="Phage_int_M"/>
</dbReference>
<feature type="region of interest" description="Disordered" evidence="6">
    <location>
        <begin position="408"/>
        <end position="428"/>
    </location>
</feature>
<dbReference type="GO" id="GO:0003677">
    <property type="term" value="F:DNA binding"/>
    <property type="evidence" value="ECO:0007669"/>
    <property type="project" value="UniProtKB-UniRule"/>
</dbReference>
<feature type="domain" description="Tyr recombinase" evidence="7">
    <location>
        <begin position="203"/>
        <end position="380"/>
    </location>
</feature>
<dbReference type="PROSITE" id="PS51900">
    <property type="entry name" value="CB"/>
    <property type="match status" value="1"/>
</dbReference>
<evidence type="ECO:0000256" key="4">
    <source>
        <dbReference type="ARBA" id="ARBA00023172"/>
    </source>
</evidence>
<organism evidence="9 10">
    <name type="scientific">Paraburkholderia steynii</name>
    <dbReference type="NCBI Taxonomy" id="1245441"/>
    <lineage>
        <taxon>Bacteria</taxon>
        <taxon>Pseudomonadati</taxon>
        <taxon>Pseudomonadota</taxon>
        <taxon>Betaproteobacteria</taxon>
        <taxon>Burkholderiales</taxon>
        <taxon>Burkholderiaceae</taxon>
        <taxon>Paraburkholderia</taxon>
    </lineage>
</organism>